<organism evidence="1 2">
    <name type="scientific">Brassica carinata</name>
    <name type="common">Ethiopian mustard</name>
    <name type="synonym">Abyssinian cabbage</name>
    <dbReference type="NCBI Taxonomy" id="52824"/>
    <lineage>
        <taxon>Eukaryota</taxon>
        <taxon>Viridiplantae</taxon>
        <taxon>Streptophyta</taxon>
        <taxon>Embryophyta</taxon>
        <taxon>Tracheophyta</taxon>
        <taxon>Spermatophyta</taxon>
        <taxon>Magnoliopsida</taxon>
        <taxon>eudicotyledons</taxon>
        <taxon>Gunneridae</taxon>
        <taxon>Pentapetalae</taxon>
        <taxon>rosids</taxon>
        <taxon>malvids</taxon>
        <taxon>Brassicales</taxon>
        <taxon>Brassicaceae</taxon>
        <taxon>Brassiceae</taxon>
        <taxon>Brassica</taxon>
    </lineage>
</organism>
<proteinExistence type="predicted"/>
<dbReference type="EMBL" id="JAAMPC010000008">
    <property type="protein sequence ID" value="KAG2298736.1"/>
    <property type="molecule type" value="Genomic_DNA"/>
</dbReference>
<evidence type="ECO:0000313" key="2">
    <source>
        <dbReference type="Proteomes" id="UP000886595"/>
    </source>
</evidence>
<protein>
    <submittedName>
        <fullName evidence="1">Uncharacterized protein</fullName>
    </submittedName>
</protein>
<gene>
    <name evidence="1" type="ORF">Bca52824_035208</name>
</gene>
<accession>A0A8X7S378</accession>
<sequence>MGEDKTFGRVRMELERVKVKMVGRGSRDGRDRGLASGAFAWRLEVELPHAGLSCVAPRLKCVAVAGLDWEKPNSPEMCVDPGVRLGGAQFSSGGVTEPPRLVNVKWVAPMDKCCMTMRPGVEVEGSVV</sequence>
<name>A0A8X7S378_BRACI</name>
<dbReference type="Proteomes" id="UP000886595">
    <property type="component" value="Unassembled WGS sequence"/>
</dbReference>
<reference evidence="1 2" key="1">
    <citation type="submission" date="2020-02" db="EMBL/GenBank/DDBJ databases">
        <authorList>
            <person name="Ma Q."/>
            <person name="Huang Y."/>
            <person name="Song X."/>
            <person name="Pei D."/>
        </authorList>
    </citation>
    <scope>NUCLEOTIDE SEQUENCE [LARGE SCALE GENOMIC DNA]</scope>
    <source>
        <strain evidence="1">Sxm20200214</strain>
        <tissue evidence="1">Leaf</tissue>
    </source>
</reference>
<dbReference type="OrthoDB" id="10451525at2759"/>
<dbReference type="AlphaFoldDB" id="A0A8X7S378"/>
<comment type="caution">
    <text evidence="1">The sequence shown here is derived from an EMBL/GenBank/DDBJ whole genome shotgun (WGS) entry which is preliminary data.</text>
</comment>
<evidence type="ECO:0000313" key="1">
    <source>
        <dbReference type="EMBL" id="KAG2298736.1"/>
    </source>
</evidence>
<keyword evidence="2" id="KW-1185">Reference proteome</keyword>